<sequence>MMKIFSTIISAALLVVLIGQSAYAAAEKVSAQDYAYNSTCMNHLRSHIKRELQAAVTYLAMGAWANHYSVQRPGLANFFFDSASEEREHGLKLLGYLRMRGHNELDILPSSLEPLNGKYEWENSLSALRQALKMEKDVTESIKKIIDYCADAEDHQLADYLTGDFMEEQLKGQRNVAGLANTLQGVLRKQPRLGEWIFDNNLSKSMAV</sequence>
<dbReference type="PROSITE" id="PS50905">
    <property type="entry name" value="FERRITIN_LIKE"/>
    <property type="match status" value="1"/>
</dbReference>
<dbReference type="OrthoDB" id="186462at2759"/>
<dbReference type="InterPro" id="IPR009078">
    <property type="entry name" value="Ferritin-like_SF"/>
</dbReference>
<dbReference type="FunFam" id="1.20.1260.10:FF:000017">
    <property type="entry name" value="Ferritin"/>
    <property type="match status" value="1"/>
</dbReference>
<reference evidence="18" key="1">
    <citation type="submission" date="2021-11" db="EMBL/GenBank/DDBJ databases">
        <authorList>
            <person name="Schell T."/>
        </authorList>
    </citation>
    <scope>NUCLEOTIDE SEQUENCE</scope>
    <source>
        <strain evidence="18">M5</strain>
    </source>
</reference>
<proteinExistence type="inferred from homology"/>
<dbReference type="GO" id="GO:0005794">
    <property type="term" value="C:Golgi apparatus"/>
    <property type="evidence" value="ECO:0007669"/>
    <property type="project" value="UniProtKB-SubCell"/>
</dbReference>
<dbReference type="InterPro" id="IPR008331">
    <property type="entry name" value="Ferritin_DPS_dom"/>
</dbReference>
<evidence type="ECO:0000256" key="13">
    <source>
        <dbReference type="ARBA" id="ARBA00063343"/>
    </source>
</evidence>
<dbReference type="GO" id="GO:0008199">
    <property type="term" value="F:ferric iron binding"/>
    <property type="evidence" value="ECO:0007669"/>
    <property type="project" value="InterPro"/>
</dbReference>
<evidence type="ECO:0000256" key="9">
    <source>
        <dbReference type="ARBA" id="ARBA00023004"/>
    </source>
</evidence>
<dbReference type="EMBL" id="CAKKLH010000101">
    <property type="protein sequence ID" value="CAH0103035.1"/>
    <property type="molecule type" value="Genomic_DNA"/>
</dbReference>
<dbReference type="Pfam" id="PF00210">
    <property type="entry name" value="Ferritin"/>
    <property type="match status" value="1"/>
</dbReference>
<feature type="binding site" evidence="14">
    <location>
        <position position="169"/>
    </location>
    <ligand>
        <name>Fe cation</name>
        <dbReference type="ChEBI" id="CHEBI:24875"/>
        <label>1</label>
    </ligand>
</feature>
<evidence type="ECO:0000256" key="5">
    <source>
        <dbReference type="ARBA" id="ARBA00022525"/>
    </source>
</evidence>
<keyword evidence="4 15" id="KW-0409">Iron storage</keyword>
<comment type="subcellular location">
    <subcellularLocation>
        <location evidence="1">Golgi apparatus</location>
    </subcellularLocation>
    <subcellularLocation>
        <location evidence="2">Secreted</location>
    </subcellularLocation>
</comment>
<dbReference type="GO" id="GO:0006879">
    <property type="term" value="P:intracellular iron ion homeostasis"/>
    <property type="evidence" value="ECO:0007669"/>
    <property type="project" value="UniProtKB-KW"/>
</dbReference>
<dbReference type="Gene3D" id="1.20.1260.10">
    <property type="match status" value="1"/>
</dbReference>
<gene>
    <name evidence="18" type="ORF">DGAL_LOCUS5568</name>
</gene>
<evidence type="ECO:0000256" key="3">
    <source>
        <dbReference type="ARBA" id="ARBA00007513"/>
    </source>
</evidence>
<dbReference type="AlphaFoldDB" id="A0A8J2RIB1"/>
<feature type="signal peptide" evidence="16">
    <location>
        <begin position="1"/>
        <end position="26"/>
    </location>
</feature>
<evidence type="ECO:0000256" key="11">
    <source>
        <dbReference type="ARBA" id="ARBA00023157"/>
    </source>
</evidence>
<evidence type="ECO:0000256" key="14">
    <source>
        <dbReference type="PIRSR" id="PIRSR601519-1"/>
    </source>
</evidence>
<name>A0A8J2RIB1_9CRUS</name>
<dbReference type="GO" id="GO:0004322">
    <property type="term" value="F:ferroxidase activity"/>
    <property type="evidence" value="ECO:0007669"/>
    <property type="project" value="UniProtKB-EC"/>
</dbReference>
<protein>
    <recommendedName>
        <fullName evidence="15">Ferritin</fullName>
        <ecNumber evidence="15">1.16.3.1</ecNumber>
    </recommendedName>
</protein>
<keyword evidence="10" id="KW-0333">Golgi apparatus</keyword>
<evidence type="ECO:0000259" key="17">
    <source>
        <dbReference type="PROSITE" id="PS50905"/>
    </source>
</evidence>
<feature type="chain" id="PRO_5035191244" description="Ferritin" evidence="16">
    <location>
        <begin position="27"/>
        <end position="208"/>
    </location>
</feature>
<feature type="binding site" evidence="14">
    <location>
        <position position="89"/>
    </location>
    <ligand>
        <name>Fe cation</name>
        <dbReference type="ChEBI" id="CHEBI:24875"/>
        <label>1</label>
    </ligand>
</feature>
<evidence type="ECO:0000256" key="12">
    <source>
        <dbReference type="ARBA" id="ARBA00047990"/>
    </source>
</evidence>
<dbReference type="PANTHER" id="PTHR11431:SF43">
    <property type="entry name" value="FERRITIN"/>
    <property type="match status" value="1"/>
</dbReference>
<dbReference type="SUPFAM" id="SSF47240">
    <property type="entry name" value="Ferritin-like"/>
    <property type="match status" value="1"/>
</dbReference>
<dbReference type="CDD" id="cd01056">
    <property type="entry name" value="Euk_Ferritin"/>
    <property type="match status" value="1"/>
</dbReference>
<dbReference type="GO" id="GO:0008198">
    <property type="term" value="F:ferrous iron binding"/>
    <property type="evidence" value="ECO:0007669"/>
    <property type="project" value="TreeGrafter"/>
</dbReference>
<accession>A0A8J2RIB1</accession>
<evidence type="ECO:0000256" key="4">
    <source>
        <dbReference type="ARBA" id="ARBA00022434"/>
    </source>
</evidence>
<comment type="function">
    <text evidence="15">Stores iron in a soluble, non-toxic, readily available form. Important for iron homeostasis. Iron is taken up in the ferrous form and deposited as ferric hydroxides after oxidation.</text>
</comment>
<evidence type="ECO:0000256" key="15">
    <source>
        <dbReference type="RuleBase" id="RU361145"/>
    </source>
</evidence>
<dbReference type="InterPro" id="IPR001519">
    <property type="entry name" value="Ferritin"/>
</dbReference>
<dbReference type="Proteomes" id="UP000789390">
    <property type="component" value="Unassembled WGS sequence"/>
</dbReference>
<keyword evidence="6 14" id="KW-0479">Metal-binding</keyword>
<keyword evidence="19" id="KW-1185">Reference proteome</keyword>
<evidence type="ECO:0000313" key="18">
    <source>
        <dbReference type="EMBL" id="CAH0103035.1"/>
    </source>
</evidence>
<feature type="binding site" evidence="14">
    <location>
        <position position="51"/>
    </location>
    <ligand>
        <name>Fe cation</name>
        <dbReference type="ChEBI" id="CHEBI:24875"/>
        <label>1</label>
    </ligand>
</feature>
<comment type="caution">
    <text evidence="18">The sequence shown here is derived from an EMBL/GenBank/DDBJ whole genome shotgun (WGS) entry which is preliminary data.</text>
</comment>
<feature type="binding site" evidence="14">
    <location>
        <position position="135"/>
    </location>
    <ligand>
        <name>Fe cation</name>
        <dbReference type="ChEBI" id="CHEBI:24875"/>
        <label>1</label>
    </ligand>
</feature>
<evidence type="ECO:0000256" key="1">
    <source>
        <dbReference type="ARBA" id="ARBA00004555"/>
    </source>
</evidence>
<comment type="catalytic activity">
    <reaction evidence="12 15">
        <text>4 Fe(2+) + O2 + 4 H(+) = 4 Fe(3+) + 2 H2O</text>
        <dbReference type="Rhea" id="RHEA:11148"/>
        <dbReference type="ChEBI" id="CHEBI:15377"/>
        <dbReference type="ChEBI" id="CHEBI:15378"/>
        <dbReference type="ChEBI" id="CHEBI:15379"/>
        <dbReference type="ChEBI" id="CHEBI:29033"/>
        <dbReference type="ChEBI" id="CHEBI:29034"/>
        <dbReference type="EC" id="1.16.3.1"/>
    </reaction>
</comment>
<dbReference type="InterPro" id="IPR009040">
    <property type="entry name" value="Ferritin-like_diiron"/>
</dbReference>
<keyword evidence="8 15" id="KW-0560">Oxidoreductase</keyword>
<keyword evidence="11" id="KW-1015">Disulfide bond</keyword>
<dbReference type="GO" id="GO:0006826">
    <property type="term" value="P:iron ion transport"/>
    <property type="evidence" value="ECO:0007669"/>
    <property type="project" value="InterPro"/>
</dbReference>
<keyword evidence="9 14" id="KW-0408">Iron</keyword>
<dbReference type="GO" id="GO:0005576">
    <property type="term" value="C:extracellular region"/>
    <property type="evidence" value="ECO:0007669"/>
    <property type="project" value="UniProtKB-SubCell"/>
</dbReference>
<feature type="domain" description="Ferritin-like diiron" evidence="17">
    <location>
        <begin position="34"/>
        <end position="187"/>
    </location>
</feature>
<keyword evidence="5" id="KW-0964">Secreted</keyword>
<evidence type="ECO:0000256" key="10">
    <source>
        <dbReference type="ARBA" id="ARBA00023034"/>
    </source>
</evidence>
<dbReference type="InterPro" id="IPR012347">
    <property type="entry name" value="Ferritin-like"/>
</dbReference>
<comment type="similarity">
    <text evidence="3 15">Belongs to the ferritin family.</text>
</comment>
<comment type="subunit">
    <text evidence="13">Oligomer of 12 light (L) chains and 12 heavy (H) chains; L and H chains are disulfide-linked. The functional molecule forms a roughly spherical shell with a diameter of 12 nm and contains a central cavity into which the insoluble ferric iron core is deposited.</text>
</comment>
<keyword evidence="7 16" id="KW-0732">Signal</keyword>
<dbReference type="EC" id="1.16.3.1" evidence="15"/>
<evidence type="ECO:0000256" key="16">
    <source>
        <dbReference type="SAM" id="SignalP"/>
    </source>
</evidence>
<dbReference type="PANTHER" id="PTHR11431">
    <property type="entry name" value="FERRITIN"/>
    <property type="match status" value="1"/>
</dbReference>
<evidence type="ECO:0000313" key="19">
    <source>
        <dbReference type="Proteomes" id="UP000789390"/>
    </source>
</evidence>
<feature type="binding site" evidence="14">
    <location>
        <position position="86"/>
    </location>
    <ligand>
        <name>Fe cation</name>
        <dbReference type="ChEBI" id="CHEBI:24875"/>
        <label>1</label>
    </ligand>
</feature>
<evidence type="ECO:0000256" key="2">
    <source>
        <dbReference type="ARBA" id="ARBA00004613"/>
    </source>
</evidence>
<evidence type="ECO:0000256" key="8">
    <source>
        <dbReference type="ARBA" id="ARBA00023002"/>
    </source>
</evidence>
<evidence type="ECO:0000256" key="6">
    <source>
        <dbReference type="ARBA" id="ARBA00022723"/>
    </source>
</evidence>
<evidence type="ECO:0000256" key="7">
    <source>
        <dbReference type="ARBA" id="ARBA00022729"/>
    </source>
</evidence>
<organism evidence="18 19">
    <name type="scientific">Daphnia galeata</name>
    <dbReference type="NCBI Taxonomy" id="27404"/>
    <lineage>
        <taxon>Eukaryota</taxon>
        <taxon>Metazoa</taxon>
        <taxon>Ecdysozoa</taxon>
        <taxon>Arthropoda</taxon>
        <taxon>Crustacea</taxon>
        <taxon>Branchiopoda</taxon>
        <taxon>Diplostraca</taxon>
        <taxon>Cladocera</taxon>
        <taxon>Anomopoda</taxon>
        <taxon>Daphniidae</taxon>
        <taxon>Daphnia</taxon>
    </lineage>
</organism>